<accession>A0A837RKZ2</accession>
<evidence type="ECO:0000313" key="2">
    <source>
        <dbReference type="EMBL" id="KRK43632.1"/>
    </source>
</evidence>
<feature type="transmembrane region" description="Helical" evidence="1">
    <location>
        <begin position="27"/>
        <end position="45"/>
    </location>
</feature>
<organism evidence="2 3">
    <name type="scientific">Companilactobacillus crustorum JCM 15951</name>
    <dbReference type="NCBI Taxonomy" id="1423737"/>
    <lineage>
        <taxon>Bacteria</taxon>
        <taxon>Bacillati</taxon>
        <taxon>Bacillota</taxon>
        <taxon>Bacilli</taxon>
        <taxon>Lactobacillales</taxon>
        <taxon>Lactobacillaceae</taxon>
        <taxon>Companilactobacillus</taxon>
    </lineage>
</organism>
<proteinExistence type="predicted"/>
<dbReference type="RefSeq" id="WP_235525275.1">
    <property type="nucleotide sequence ID" value="NZ_AZDB01000006.1"/>
</dbReference>
<protein>
    <submittedName>
        <fullName evidence="2">Uncharacterized protein</fullName>
    </submittedName>
</protein>
<gene>
    <name evidence="2" type="ORF">FD26_GL001841</name>
</gene>
<dbReference type="AlphaFoldDB" id="A0A837RKZ2"/>
<dbReference type="Proteomes" id="UP000050964">
    <property type="component" value="Unassembled WGS sequence"/>
</dbReference>
<evidence type="ECO:0000313" key="3">
    <source>
        <dbReference type="Proteomes" id="UP000050964"/>
    </source>
</evidence>
<evidence type="ECO:0000256" key="1">
    <source>
        <dbReference type="SAM" id="Phobius"/>
    </source>
</evidence>
<reference evidence="2 3" key="1">
    <citation type="journal article" date="2015" name="Genome Announc.">
        <title>Expanding the biotechnology potential of lactobacilli through comparative genomics of 213 strains and associated genera.</title>
        <authorList>
            <person name="Sun Z."/>
            <person name="Harris H.M."/>
            <person name="McCann A."/>
            <person name="Guo C."/>
            <person name="Argimon S."/>
            <person name="Zhang W."/>
            <person name="Yang X."/>
            <person name="Jeffery I.B."/>
            <person name="Cooney J.C."/>
            <person name="Kagawa T.F."/>
            <person name="Liu W."/>
            <person name="Song Y."/>
            <person name="Salvetti E."/>
            <person name="Wrobel A."/>
            <person name="Rasinkangas P."/>
            <person name="Parkhill J."/>
            <person name="Rea M.C."/>
            <person name="O'Sullivan O."/>
            <person name="Ritari J."/>
            <person name="Douillard F.P."/>
            <person name="Paul Ross R."/>
            <person name="Yang R."/>
            <person name="Briner A.E."/>
            <person name="Felis G.E."/>
            <person name="de Vos W.M."/>
            <person name="Barrangou R."/>
            <person name="Klaenhammer T.R."/>
            <person name="Caufield P.W."/>
            <person name="Cui Y."/>
            <person name="Zhang H."/>
            <person name="O'Toole P.W."/>
        </authorList>
    </citation>
    <scope>NUCLEOTIDE SEQUENCE [LARGE SCALE GENOMIC DNA]</scope>
    <source>
        <strain evidence="2 3">JCM 15951</strain>
    </source>
</reference>
<name>A0A837RKZ2_9LACO</name>
<keyword evidence="1" id="KW-1133">Transmembrane helix</keyword>
<keyword evidence="1" id="KW-0472">Membrane</keyword>
<comment type="caution">
    <text evidence="2">The sequence shown here is derived from an EMBL/GenBank/DDBJ whole genome shotgun (WGS) entry which is preliminary data.</text>
</comment>
<dbReference type="EMBL" id="AZDB01000006">
    <property type="protein sequence ID" value="KRK43632.1"/>
    <property type="molecule type" value="Genomic_DNA"/>
</dbReference>
<keyword evidence="1" id="KW-0812">Transmembrane</keyword>
<sequence length="52" mass="6093">METVFLVLLLVAAVVVANIIYWKFDNIPIAFIQIAVGLFYYYLFFQFTNILN</sequence>